<gene>
    <name evidence="2 4" type="primary">rpmD</name>
    <name evidence="4" type="ORF">KTO63_15460</name>
</gene>
<dbReference type="HAMAP" id="MF_01371_B">
    <property type="entry name" value="Ribosomal_uL30_B"/>
    <property type="match status" value="1"/>
</dbReference>
<organism evidence="4 5">
    <name type="scientific">Pinibacter aurantiacus</name>
    <dbReference type="NCBI Taxonomy" id="2851599"/>
    <lineage>
        <taxon>Bacteria</taxon>
        <taxon>Pseudomonadati</taxon>
        <taxon>Bacteroidota</taxon>
        <taxon>Chitinophagia</taxon>
        <taxon>Chitinophagales</taxon>
        <taxon>Chitinophagaceae</taxon>
        <taxon>Pinibacter</taxon>
    </lineage>
</organism>
<dbReference type="PIRSF" id="PIRSF002211">
    <property type="entry name" value="Ribosomal_L30_bac-type"/>
    <property type="match status" value="1"/>
</dbReference>
<accession>A0A9E2W8H7</accession>
<comment type="caution">
    <text evidence="4">The sequence shown here is derived from an EMBL/GenBank/DDBJ whole genome shotgun (WGS) entry which is preliminary data.</text>
</comment>
<dbReference type="GO" id="GO:0022625">
    <property type="term" value="C:cytosolic large ribosomal subunit"/>
    <property type="evidence" value="ECO:0007669"/>
    <property type="project" value="TreeGrafter"/>
</dbReference>
<dbReference type="GO" id="GO:0006412">
    <property type="term" value="P:translation"/>
    <property type="evidence" value="ECO:0007669"/>
    <property type="project" value="UniProtKB-UniRule"/>
</dbReference>
<dbReference type="Pfam" id="PF00327">
    <property type="entry name" value="Ribosomal_L30"/>
    <property type="match status" value="1"/>
</dbReference>
<dbReference type="NCBIfam" id="TIGR01308">
    <property type="entry name" value="rpmD_bact"/>
    <property type="match status" value="1"/>
</dbReference>
<dbReference type="PANTHER" id="PTHR15892:SF2">
    <property type="entry name" value="LARGE RIBOSOMAL SUBUNIT PROTEIN UL30M"/>
    <property type="match status" value="1"/>
</dbReference>
<dbReference type="InterPro" id="IPR005996">
    <property type="entry name" value="Ribosomal_uL30_bac-type"/>
</dbReference>
<proteinExistence type="inferred from homology"/>
<evidence type="ECO:0000313" key="5">
    <source>
        <dbReference type="Proteomes" id="UP000812270"/>
    </source>
</evidence>
<comment type="subunit">
    <text evidence="1 2">Part of the 50S ribosomal subunit.</text>
</comment>
<comment type="similarity">
    <text evidence="2">Belongs to the universal ribosomal protein uL30 family.</text>
</comment>
<dbReference type="Proteomes" id="UP000812270">
    <property type="component" value="Unassembled WGS sequence"/>
</dbReference>
<keyword evidence="2 4" id="KW-0689">Ribosomal protein</keyword>
<feature type="domain" description="Large ribosomal subunit protein uL30-like ferredoxin-like fold" evidence="3">
    <location>
        <begin position="4"/>
        <end position="53"/>
    </location>
</feature>
<name>A0A9E2W8H7_9BACT</name>
<evidence type="ECO:0000313" key="4">
    <source>
        <dbReference type="EMBL" id="MBV4358561.1"/>
    </source>
</evidence>
<dbReference type="EMBL" id="JAHSPG010000012">
    <property type="protein sequence ID" value="MBV4358561.1"/>
    <property type="molecule type" value="Genomic_DNA"/>
</dbReference>
<dbReference type="InterPro" id="IPR016082">
    <property type="entry name" value="Ribosomal_uL30_ferredoxin-like"/>
</dbReference>
<protein>
    <recommendedName>
        <fullName evidence="2">Large ribosomal subunit protein uL30</fullName>
    </recommendedName>
</protein>
<keyword evidence="5" id="KW-1185">Reference proteome</keyword>
<dbReference type="GO" id="GO:0003735">
    <property type="term" value="F:structural constituent of ribosome"/>
    <property type="evidence" value="ECO:0007669"/>
    <property type="project" value="InterPro"/>
</dbReference>
<reference evidence="4" key="1">
    <citation type="submission" date="2021-06" db="EMBL/GenBank/DDBJ databases">
        <authorList>
            <person name="Huq M.A."/>
        </authorList>
    </citation>
    <scope>NUCLEOTIDE SEQUENCE</scope>
    <source>
        <strain evidence="4">MAH-26</strain>
    </source>
</reference>
<keyword evidence="2" id="KW-0687">Ribonucleoprotein</keyword>
<dbReference type="CDD" id="cd01658">
    <property type="entry name" value="Ribosomal_L30"/>
    <property type="match status" value="1"/>
</dbReference>
<evidence type="ECO:0000259" key="3">
    <source>
        <dbReference type="Pfam" id="PF00327"/>
    </source>
</evidence>
<dbReference type="PANTHER" id="PTHR15892">
    <property type="entry name" value="MITOCHONDRIAL RIBOSOMAL PROTEIN L30"/>
    <property type="match status" value="1"/>
</dbReference>
<evidence type="ECO:0000256" key="1">
    <source>
        <dbReference type="ARBA" id="ARBA00011838"/>
    </source>
</evidence>
<evidence type="ECO:0000256" key="2">
    <source>
        <dbReference type="HAMAP-Rule" id="MF_01371"/>
    </source>
</evidence>
<dbReference type="AlphaFoldDB" id="A0A9E2W8H7"/>
<sequence>MKKIKITQIKSAIDRPERQKLTLKALGLNKLHVTKEVEATPQILGMVRKVSHMLRVEEA</sequence>
<dbReference type="RefSeq" id="WP_217792273.1">
    <property type="nucleotide sequence ID" value="NZ_JAHSPG010000012.1"/>
</dbReference>